<evidence type="ECO:0000313" key="1">
    <source>
        <dbReference type="EMBL" id="KAK9752234.1"/>
    </source>
</evidence>
<organism evidence="1 2">
    <name type="scientific">Popillia japonica</name>
    <name type="common">Japanese beetle</name>
    <dbReference type="NCBI Taxonomy" id="7064"/>
    <lineage>
        <taxon>Eukaryota</taxon>
        <taxon>Metazoa</taxon>
        <taxon>Ecdysozoa</taxon>
        <taxon>Arthropoda</taxon>
        <taxon>Hexapoda</taxon>
        <taxon>Insecta</taxon>
        <taxon>Pterygota</taxon>
        <taxon>Neoptera</taxon>
        <taxon>Endopterygota</taxon>
        <taxon>Coleoptera</taxon>
        <taxon>Polyphaga</taxon>
        <taxon>Scarabaeiformia</taxon>
        <taxon>Scarabaeidae</taxon>
        <taxon>Rutelinae</taxon>
        <taxon>Popillia</taxon>
    </lineage>
</organism>
<sequence length="108" mass="13295">MSNCDRKRGLTTIIANLKQQKFKAEEASLRKGAHFGHVFKRNVETHVDNFKDSRRKEKLERWTRKNVETHVDNFKDSRRKEKLERWTRKNEEWIRRMKEELEKIRCPK</sequence>
<dbReference type="Proteomes" id="UP001458880">
    <property type="component" value="Unassembled WGS sequence"/>
</dbReference>
<accession>A0AAW1N0X8</accession>
<protein>
    <submittedName>
        <fullName evidence="1">Uncharacterized protein</fullName>
    </submittedName>
</protein>
<keyword evidence="2" id="KW-1185">Reference proteome</keyword>
<gene>
    <name evidence="1" type="ORF">QE152_g4448</name>
</gene>
<name>A0AAW1N0X8_POPJA</name>
<evidence type="ECO:0000313" key="2">
    <source>
        <dbReference type="Proteomes" id="UP001458880"/>
    </source>
</evidence>
<reference evidence="1 2" key="1">
    <citation type="journal article" date="2024" name="BMC Genomics">
        <title>De novo assembly and annotation of Popillia japonica's genome with initial clues to its potential as an invasive pest.</title>
        <authorList>
            <person name="Cucini C."/>
            <person name="Boschi S."/>
            <person name="Funari R."/>
            <person name="Cardaioli E."/>
            <person name="Iannotti N."/>
            <person name="Marturano G."/>
            <person name="Paoli F."/>
            <person name="Bruttini M."/>
            <person name="Carapelli A."/>
            <person name="Frati F."/>
            <person name="Nardi F."/>
        </authorList>
    </citation>
    <scope>NUCLEOTIDE SEQUENCE [LARGE SCALE GENOMIC DNA]</scope>
    <source>
        <strain evidence="1">DMR45628</strain>
    </source>
</reference>
<comment type="caution">
    <text evidence="1">The sequence shown here is derived from an EMBL/GenBank/DDBJ whole genome shotgun (WGS) entry which is preliminary data.</text>
</comment>
<proteinExistence type="predicted"/>
<dbReference type="AlphaFoldDB" id="A0AAW1N0X8"/>
<dbReference type="EMBL" id="JASPKY010000022">
    <property type="protein sequence ID" value="KAK9752234.1"/>
    <property type="molecule type" value="Genomic_DNA"/>
</dbReference>